<keyword evidence="2" id="KW-1185">Reference proteome</keyword>
<dbReference type="Proteomes" id="UP001551482">
    <property type="component" value="Unassembled WGS sequence"/>
</dbReference>
<protein>
    <submittedName>
        <fullName evidence="1">Uncharacterized protein</fullName>
    </submittedName>
</protein>
<evidence type="ECO:0000313" key="2">
    <source>
        <dbReference type="Proteomes" id="UP001551482"/>
    </source>
</evidence>
<gene>
    <name evidence="1" type="ORF">AB0C36_32710</name>
</gene>
<proteinExistence type="predicted"/>
<reference evidence="1 2" key="1">
    <citation type="submission" date="2024-06" db="EMBL/GenBank/DDBJ databases">
        <title>The Natural Products Discovery Center: Release of the First 8490 Sequenced Strains for Exploring Actinobacteria Biosynthetic Diversity.</title>
        <authorList>
            <person name="Kalkreuter E."/>
            <person name="Kautsar S.A."/>
            <person name="Yang D."/>
            <person name="Bader C.D."/>
            <person name="Teijaro C.N."/>
            <person name="Fluegel L."/>
            <person name="Davis C.M."/>
            <person name="Simpson J.R."/>
            <person name="Lauterbach L."/>
            <person name="Steele A.D."/>
            <person name="Gui C."/>
            <person name="Meng S."/>
            <person name="Li G."/>
            <person name="Viehrig K."/>
            <person name="Ye F."/>
            <person name="Su P."/>
            <person name="Kiefer A.F."/>
            <person name="Nichols A."/>
            <person name="Cepeda A.J."/>
            <person name="Yan W."/>
            <person name="Fan B."/>
            <person name="Jiang Y."/>
            <person name="Adhikari A."/>
            <person name="Zheng C.-J."/>
            <person name="Schuster L."/>
            <person name="Cowan T.M."/>
            <person name="Smanski M.J."/>
            <person name="Chevrette M.G."/>
            <person name="De Carvalho L.P.S."/>
            <person name="Shen B."/>
        </authorList>
    </citation>
    <scope>NUCLEOTIDE SEQUENCE [LARGE SCALE GENOMIC DNA]</scope>
    <source>
        <strain evidence="1 2">NPDC048946</strain>
    </source>
</reference>
<comment type="caution">
    <text evidence="1">The sequence shown here is derived from an EMBL/GenBank/DDBJ whole genome shotgun (WGS) entry which is preliminary data.</text>
</comment>
<organism evidence="1 2">
    <name type="scientific">Streptodolium elevatio</name>
    <dbReference type="NCBI Taxonomy" id="3157996"/>
    <lineage>
        <taxon>Bacteria</taxon>
        <taxon>Bacillati</taxon>
        <taxon>Actinomycetota</taxon>
        <taxon>Actinomycetes</taxon>
        <taxon>Kitasatosporales</taxon>
        <taxon>Streptomycetaceae</taxon>
        <taxon>Streptodolium</taxon>
    </lineage>
</organism>
<sequence length="145" mass="13973">MTSMPTPVMDAAKPPAATNVRSLAPVLARVGGSVSDTSCAESGVGGATIFAAGDFDRVGVVGVLVGRGTRVGSVADVPAVADKGVGGAVVPVSAVGCTNAVGMSGFVVGYPLKDPLGVNAVGVRLGPTVKGSSYNEVCSGAGEIV</sequence>
<accession>A0ABV3DR79</accession>
<dbReference type="RefSeq" id="WP_358361338.1">
    <property type="nucleotide sequence ID" value="NZ_JBEZFP010000116.1"/>
</dbReference>
<name>A0ABV3DR79_9ACTN</name>
<evidence type="ECO:0000313" key="1">
    <source>
        <dbReference type="EMBL" id="MEU8138255.1"/>
    </source>
</evidence>
<dbReference type="EMBL" id="JBEZFP010000116">
    <property type="protein sequence ID" value="MEU8138255.1"/>
    <property type="molecule type" value="Genomic_DNA"/>
</dbReference>